<name>A0A7Z7LU38_9FLAO</name>
<comment type="caution">
    <text evidence="1">The sequence shown here is derived from an EMBL/GenBank/DDBJ whole genome shotgun (WGS) entry which is preliminary data.</text>
</comment>
<dbReference type="AlphaFoldDB" id="A0A7Z7LU38"/>
<dbReference type="EMBL" id="UFYD01000001">
    <property type="protein sequence ID" value="STC97729.1"/>
    <property type="molecule type" value="Genomic_DNA"/>
</dbReference>
<gene>
    <name evidence="1" type="ORF">NCTC10588_00969</name>
</gene>
<reference evidence="1 2" key="1">
    <citation type="submission" date="2018-06" db="EMBL/GenBank/DDBJ databases">
        <authorList>
            <consortium name="Pathogen Informatics"/>
            <person name="Doyle S."/>
        </authorList>
    </citation>
    <scope>NUCLEOTIDE SEQUENCE [LARGE SCALE GENOMIC DNA]</scope>
    <source>
        <strain evidence="1 2">NCTC10588</strain>
    </source>
</reference>
<dbReference type="RefSeq" id="WP_115172395.1">
    <property type="nucleotide sequence ID" value="NZ_UFYD01000001.1"/>
</dbReference>
<evidence type="ECO:0000313" key="2">
    <source>
        <dbReference type="Proteomes" id="UP000254876"/>
    </source>
</evidence>
<proteinExistence type="predicted"/>
<dbReference type="Proteomes" id="UP000254876">
    <property type="component" value="Unassembled WGS sequence"/>
</dbReference>
<sequence>MEGKELRLGNFVMCRNFPVFGHNIPVDWSVAQVSAEGIAIADKFEPIPITDEWLIKLGFEKSYSSSNCTKTTNGYKLDFAGGEVLYLDSVRLKHIKYVHQLQNLYFALTGKELTIKS</sequence>
<accession>A0A7Z7LU38</accession>
<organism evidence="1 2">
    <name type="scientific">Elizabethkingia anophelis</name>
    <dbReference type="NCBI Taxonomy" id="1117645"/>
    <lineage>
        <taxon>Bacteria</taxon>
        <taxon>Pseudomonadati</taxon>
        <taxon>Bacteroidota</taxon>
        <taxon>Flavobacteriia</taxon>
        <taxon>Flavobacteriales</taxon>
        <taxon>Weeksellaceae</taxon>
        <taxon>Elizabethkingia</taxon>
    </lineage>
</organism>
<evidence type="ECO:0000313" key="1">
    <source>
        <dbReference type="EMBL" id="STC97729.1"/>
    </source>
</evidence>
<protein>
    <submittedName>
        <fullName evidence="1">Uncharacterized protein</fullName>
    </submittedName>
</protein>